<protein>
    <submittedName>
        <fullName evidence="3">Osmoprotectant transport system substrate-binding protein</fullName>
    </submittedName>
</protein>
<feature type="signal peptide" evidence="1">
    <location>
        <begin position="1"/>
        <end position="20"/>
    </location>
</feature>
<evidence type="ECO:0000313" key="4">
    <source>
        <dbReference type="Proteomes" id="UP000185934"/>
    </source>
</evidence>
<gene>
    <name evidence="3" type="ORF">Dform_01403</name>
</gene>
<keyword evidence="1" id="KW-0732">Signal</keyword>
<dbReference type="AlphaFoldDB" id="A0A1P8F8D5"/>
<dbReference type="EMBL" id="CP018258">
    <property type="protein sequence ID" value="APV44727.1"/>
    <property type="molecule type" value="Genomic_DNA"/>
</dbReference>
<dbReference type="OrthoDB" id="9801163at2"/>
<dbReference type="PROSITE" id="PS51257">
    <property type="entry name" value="PROKAR_LIPOPROTEIN"/>
    <property type="match status" value="1"/>
</dbReference>
<organism evidence="3 4">
    <name type="scientific">Dehalogenimonas formicexedens</name>
    <dbReference type="NCBI Taxonomy" id="1839801"/>
    <lineage>
        <taxon>Bacteria</taxon>
        <taxon>Bacillati</taxon>
        <taxon>Chloroflexota</taxon>
        <taxon>Dehalococcoidia</taxon>
        <taxon>Dehalococcoidales</taxon>
        <taxon>Dehalococcoidaceae</taxon>
        <taxon>Dehalogenimonas</taxon>
    </lineage>
</organism>
<feature type="domain" description="ABC-type glycine betaine transport system substrate-binding" evidence="2">
    <location>
        <begin position="33"/>
        <end position="306"/>
    </location>
</feature>
<evidence type="ECO:0000259" key="2">
    <source>
        <dbReference type="Pfam" id="PF04069"/>
    </source>
</evidence>
<dbReference type="KEGG" id="dfo:Dform_01403"/>
<evidence type="ECO:0000313" key="3">
    <source>
        <dbReference type="EMBL" id="APV44727.1"/>
    </source>
</evidence>
<keyword evidence="4" id="KW-1185">Reference proteome</keyword>
<dbReference type="Gene3D" id="3.40.190.120">
    <property type="entry name" value="Osmoprotection protein (prox), domain 2"/>
    <property type="match status" value="1"/>
</dbReference>
<proteinExistence type="predicted"/>
<dbReference type="GO" id="GO:0022857">
    <property type="term" value="F:transmembrane transporter activity"/>
    <property type="evidence" value="ECO:0007669"/>
    <property type="project" value="InterPro"/>
</dbReference>
<dbReference type="Pfam" id="PF04069">
    <property type="entry name" value="OpuAC"/>
    <property type="match status" value="1"/>
</dbReference>
<feature type="chain" id="PRO_5013224450" evidence="1">
    <location>
        <begin position="21"/>
        <end position="312"/>
    </location>
</feature>
<dbReference type="RefSeq" id="WP_083635394.1">
    <property type="nucleotide sequence ID" value="NZ_CP018258.1"/>
</dbReference>
<sequence length="312" mass="32908">MRLKLSILGLAVILSSFLGACGNNPGSTTSKGPVTVGSKLDTEATVLAQVIIQMLRANGFTVIDHSSTGQTDIVRSALINGDIDIYPEYTGNGAFFFNEENSPVWQDFQAGYQEVKTLDKQQNNIVWLQPAPANNTWAIAVPKSFASSNNLVTLDDLAAYINKGGNFKIAASEEFLTSAVALPAFESVYGFNLGANQQVVVSLGGTAATEKAAAEGTSGVNAAMAFGTDGGLAALNLVVLQDNRHAQPYYAPAPIVRGVVFDKYPQLAGILNPVFASLDLVTLQTLNASVQVEGKNVASVVQDYLKSKGFVP</sequence>
<name>A0A1P8F8D5_9CHLR</name>
<dbReference type="Gene3D" id="3.40.190.10">
    <property type="entry name" value="Periplasmic binding protein-like II"/>
    <property type="match status" value="1"/>
</dbReference>
<accession>A0A1P8F8D5</accession>
<dbReference type="SUPFAM" id="SSF53850">
    <property type="entry name" value="Periplasmic binding protein-like II"/>
    <property type="match status" value="1"/>
</dbReference>
<dbReference type="STRING" id="1839801.Dform_01403"/>
<dbReference type="InterPro" id="IPR007210">
    <property type="entry name" value="ABC_Gly_betaine_transp_sub-bd"/>
</dbReference>
<dbReference type="GO" id="GO:0043190">
    <property type="term" value="C:ATP-binding cassette (ABC) transporter complex"/>
    <property type="evidence" value="ECO:0007669"/>
    <property type="project" value="InterPro"/>
</dbReference>
<evidence type="ECO:0000256" key="1">
    <source>
        <dbReference type="SAM" id="SignalP"/>
    </source>
</evidence>
<dbReference type="CDD" id="cd13616">
    <property type="entry name" value="PBP2_OsmF"/>
    <property type="match status" value="1"/>
</dbReference>
<dbReference type="Proteomes" id="UP000185934">
    <property type="component" value="Chromosome"/>
</dbReference>
<reference evidence="4" key="1">
    <citation type="submission" date="2016-11" db="EMBL/GenBank/DDBJ databases">
        <title>Dehalogenimonas formicexedens sp. nov., a chlorinated alkane respiring bacterium isolated from contaminated groundwater.</title>
        <authorList>
            <person name="Key T.A."/>
            <person name="Bowman K.S."/>
            <person name="Lee I."/>
            <person name="Chun J."/>
            <person name="Albuquerque L."/>
            <person name="da Costa M.S."/>
            <person name="Rainey F.A."/>
            <person name="Moe W.M."/>
        </authorList>
    </citation>
    <scope>NUCLEOTIDE SEQUENCE [LARGE SCALE GENOMIC DNA]</scope>
    <source>
        <strain evidence="4">NSZ-14</strain>
    </source>
</reference>